<feature type="region of interest" description="Disordered" evidence="1">
    <location>
        <begin position="1"/>
        <end position="25"/>
    </location>
</feature>
<dbReference type="Proteomes" id="UP000784294">
    <property type="component" value="Unassembled WGS sequence"/>
</dbReference>
<dbReference type="EMBL" id="CAAALY010000088">
    <property type="protein sequence ID" value="VEL06600.1"/>
    <property type="molecule type" value="Genomic_DNA"/>
</dbReference>
<reference evidence="2" key="1">
    <citation type="submission" date="2018-11" db="EMBL/GenBank/DDBJ databases">
        <authorList>
            <consortium name="Pathogen Informatics"/>
        </authorList>
    </citation>
    <scope>NUCLEOTIDE SEQUENCE</scope>
</reference>
<comment type="caution">
    <text evidence="2">The sequence shown here is derived from an EMBL/GenBank/DDBJ whole genome shotgun (WGS) entry which is preliminary data.</text>
</comment>
<evidence type="ECO:0000256" key="1">
    <source>
        <dbReference type="SAM" id="MobiDB-lite"/>
    </source>
</evidence>
<organism evidence="2 3">
    <name type="scientific">Protopolystoma xenopodis</name>
    <dbReference type="NCBI Taxonomy" id="117903"/>
    <lineage>
        <taxon>Eukaryota</taxon>
        <taxon>Metazoa</taxon>
        <taxon>Spiralia</taxon>
        <taxon>Lophotrochozoa</taxon>
        <taxon>Platyhelminthes</taxon>
        <taxon>Monogenea</taxon>
        <taxon>Polyopisthocotylea</taxon>
        <taxon>Polystomatidea</taxon>
        <taxon>Polystomatidae</taxon>
        <taxon>Protopolystoma</taxon>
    </lineage>
</organism>
<proteinExistence type="predicted"/>
<dbReference type="AlphaFoldDB" id="A0A448W9V3"/>
<name>A0A448W9V3_9PLAT</name>
<gene>
    <name evidence="2" type="ORF">PXEA_LOCUS40</name>
</gene>
<evidence type="ECO:0000313" key="3">
    <source>
        <dbReference type="Proteomes" id="UP000784294"/>
    </source>
</evidence>
<protein>
    <submittedName>
        <fullName evidence="2">Uncharacterized protein</fullName>
    </submittedName>
</protein>
<sequence length="110" mass="12479">MSGGPLWNSRTPMSRYSNTQGLRDKTHEQESAVKLLGAYVKRAKIRAYWLHKNVRCFELAFSNPAQKKCSLSYRKHSVSLTELVCNSGLAWLIQKLLKLGSPRDATVLIE</sequence>
<feature type="compositionally biased region" description="Polar residues" evidence="1">
    <location>
        <begin position="8"/>
        <end position="21"/>
    </location>
</feature>
<evidence type="ECO:0000313" key="2">
    <source>
        <dbReference type="EMBL" id="VEL06600.1"/>
    </source>
</evidence>
<keyword evidence="3" id="KW-1185">Reference proteome</keyword>
<accession>A0A448W9V3</accession>